<dbReference type="InterPro" id="IPR038109">
    <property type="entry name" value="DNA_bind_recomb_sf"/>
</dbReference>
<feature type="non-terminal residue" evidence="3">
    <location>
        <position position="267"/>
    </location>
</feature>
<dbReference type="GO" id="GO:0000150">
    <property type="term" value="F:DNA strand exchange activity"/>
    <property type="evidence" value="ECO:0007669"/>
    <property type="project" value="InterPro"/>
</dbReference>
<dbReference type="InterPro" id="IPR036162">
    <property type="entry name" value="Resolvase-like_N_sf"/>
</dbReference>
<protein>
    <submittedName>
        <fullName evidence="3">Recombinase family protein</fullName>
    </submittedName>
</protein>
<feature type="domain" description="Resolvase/invertase-type recombinase catalytic" evidence="1">
    <location>
        <begin position="12"/>
        <end position="160"/>
    </location>
</feature>
<name>A0A9D1Z6H1_9FIRM</name>
<evidence type="ECO:0000313" key="4">
    <source>
        <dbReference type="Proteomes" id="UP000886824"/>
    </source>
</evidence>
<dbReference type="InterPro" id="IPR050639">
    <property type="entry name" value="SSR_resolvase"/>
</dbReference>
<proteinExistence type="predicted"/>
<evidence type="ECO:0000259" key="2">
    <source>
        <dbReference type="PROSITE" id="PS51737"/>
    </source>
</evidence>
<gene>
    <name evidence="3" type="ORF">H9826_02935</name>
</gene>
<dbReference type="InterPro" id="IPR011109">
    <property type="entry name" value="DNA_bind_recombinase_dom"/>
</dbReference>
<dbReference type="Gene3D" id="3.40.50.1390">
    <property type="entry name" value="Resolvase, N-terminal catalytic domain"/>
    <property type="match status" value="1"/>
</dbReference>
<reference evidence="3" key="1">
    <citation type="journal article" date="2021" name="PeerJ">
        <title>Extensive microbial diversity within the chicken gut microbiome revealed by metagenomics and culture.</title>
        <authorList>
            <person name="Gilroy R."/>
            <person name="Ravi A."/>
            <person name="Getino M."/>
            <person name="Pursley I."/>
            <person name="Horton D.L."/>
            <person name="Alikhan N.F."/>
            <person name="Baker D."/>
            <person name="Gharbi K."/>
            <person name="Hall N."/>
            <person name="Watson M."/>
            <person name="Adriaenssens E.M."/>
            <person name="Foster-Nyarko E."/>
            <person name="Jarju S."/>
            <person name="Secka A."/>
            <person name="Antonio M."/>
            <person name="Oren A."/>
            <person name="Chaudhuri R.R."/>
            <person name="La Ragione R."/>
            <person name="Hildebrand F."/>
            <person name="Pallen M.J."/>
        </authorList>
    </citation>
    <scope>NUCLEOTIDE SEQUENCE</scope>
    <source>
        <strain evidence="3">CHK33-7979</strain>
    </source>
</reference>
<dbReference type="Gene3D" id="3.90.1750.20">
    <property type="entry name" value="Putative Large Serine Recombinase, Chain B, Domain 2"/>
    <property type="match status" value="1"/>
</dbReference>
<organism evidence="3 4">
    <name type="scientific">Candidatus Intestinimonas merdavium</name>
    <dbReference type="NCBI Taxonomy" id="2838622"/>
    <lineage>
        <taxon>Bacteria</taxon>
        <taxon>Bacillati</taxon>
        <taxon>Bacillota</taxon>
        <taxon>Clostridia</taxon>
        <taxon>Eubacteriales</taxon>
        <taxon>Intestinimonas</taxon>
    </lineage>
</organism>
<dbReference type="PANTHER" id="PTHR30461">
    <property type="entry name" value="DNA-INVERTASE FROM LAMBDOID PROPHAGE"/>
    <property type="match status" value="1"/>
</dbReference>
<dbReference type="InterPro" id="IPR006119">
    <property type="entry name" value="Resolv_N"/>
</dbReference>
<feature type="domain" description="Recombinase" evidence="2">
    <location>
        <begin position="168"/>
        <end position="267"/>
    </location>
</feature>
<evidence type="ECO:0000259" key="1">
    <source>
        <dbReference type="PROSITE" id="PS51736"/>
    </source>
</evidence>
<dbReference type="AlphaFoldDB" id="A0A9D1Z6H1"/>
<dbReference type="SMART" id="SM00857">
    <property type="entry name" value="Resolvase"/>
    <property type="match status" value="1"/>
</dbReference>
<evidence type="ECO:0000313" key="3">
    <source>
        <dbReference type="EMBL" id="HIY72921.1"/>
    </source>
</evidence>
<reference evidence="3" key="2">
    <citation type="submission" date="2021-04" db="EMBL/GenBank/DDBJ databases">
        <authorList>
            <person name="Gilroy R."/>
        </authorList>
    </citation>
    <scope>NUCLEOTIDE SEQUENCE</scope>
    <source>
        <strain evidence="3">CHK33-7979</strain>
    </source>
</reference>
<sequence length="267" mass="28929">MAPVSGNSMSTRAALYLRLSRDDAGAGESVSIGGQRAMLRAFATDHGWTVVGEYVDDGYSGTSFRRPGLQRLLEDVETGQVDLVLTKDLSRLGRDYIRTGELAEVYFPSRHVRYIAVNDGFDTQGPDNGMAPFQHVVNEMYARDASKKIRSALATRRAQGRYVGSLAPYGYKKDPADRNRLLPDPPAAEVVTEIFDWAASGIGPGEIACRLNGQGVACPRLHRSGGRPGAGRPAWTASTVSKLLKNPTYLGCTAQGRTRKPSLKAKI</sequence>
<dbReference type="Pfam" id="PF07508">
    <property type="entry name" value="Recombinase"/>
    <property type="match status" value="1"/>
</dbReference>
<dbReference type="GO" id="GO:0003677">
    <property type="term" value="F:DNA binding"/>
    <property type="evidence" value="ECO:0007669"/>
    <property type="project" value="InterPro"/>
</dbReference>
<dbReference type="EMBL" id="DXCX01000030">
    <property type="protein sequence ID" value="HIY72921.1"/>
    <property type="molecule type" value="Genomic_DNA"/>
</dbReference>
<accession>A0A9D1Z6H1</accession>
<comment type="caution">
    <text evidence="3">The sequence shown here is derived from an EMBL/GenBank/DDBJ whole genome shotgun (WGS) entry which is preliminary data.</text>
</comment>
<dbReference type="PROSITE" id="PS51736">
    <property type="entry name" value="RECOMBINASES_3"/>
    <property type="match status" value="1"/>
</dbReference>
<dbReference type="Pfam" id="PF00239">
    <property type="entry name" value="Resolvase"/>
    <property type="match status" value="1"/>
</dbReference>
<dbReference type="Proteomes" id="UP000886824">
    <property type="component" value="Unassembled WGS sequence"/>
</dbReference>
<dbReference type="PROSITE" id="PS51737">
    <property type="entry name" value="RECOMBINASE_DNA_BIND"/>
    <property type="match status" value="1"/>
</dbReference>
<dbReference type="PANTHER" id="PTHR30461:SF23">
    <property type="entry name" value="DNA RECOMBINASE-RELATED"/>
    <property type="match status" value="1"/>
</dbReference>
<dbReference type="SUPFAM" id="SSF53041">
    <property type="entry name" value="Resolvase-like"/>
    <property type="match status" value="1"/>
</dbReference>
<dbReference type="CDD" id="cd03770">
    <property type="entry name" value="SR_TndX_transposase"/>
    <property type="match status" value="1"/>
</dbReference>